<evidence type="ECO:0000313" key="2">
    <source>
        <dbReference type="EMBL" id="KAG6415020.1"/>
    </source>
</evidence>
<protein>
    <recommendedName>
        <fullName evidence="4">Myb/SANT-like domain-containing protein</fullName>
    </recommendedName>
</protein>
<keyword evidence="3" id="KW-1185">Reference proteome</keyword>
<evidence type="ECO:0000256" key="1">
    <source>
        <dbReference type="SAM" id="MobiDB-lite"/>
    </source>
</evidence>
<gene>
    <name evidence="2" type="ORF">SASPL_122421</name>
</gene>
<dbReference type="Proteomes" id="UP000298416">
    <property type="component" value="Unassembled WGS sequence"/>
</dbReference>
<dbReference type="PANTHER" id="PTHR46250:SF15">
    <property type="entry name" value="OS01G0523800 PROTEIN"/>
    <property type="match status" value="1"/>
</dbReference>
<feature type="region of interest" description="Disordered" evidence="1">
    <location>
        <begin position="15"/>
        <end position="42"/>
    </location>
</feature>
<feature type="region of interest" description="Disordered" evidence="1">
    <location>
        <begin position="210"/>
        <end position="246"/>
    </location>
</feature>
<dbReference type="AlphaFoldDB" id="A0A8X8XIB0"/>
<evidence type="ECO:0000313" key="3">
    <source>
        <dbReference type="Proteomes" id="UP000298416"/>
    </source>
</evidence>
<comment type="caution">
    <text evidence="2">The sequence shown here is derived from an EMBL/GenBank/DDBJ whole genome shotgun (WGS) entry which is preliminary data.</text>
</comment>
<sequence>MWVLKIWGGISESNRPSNMQARATASEGVGQTPRRKFRKGERTRRMWVAREEEILATTLLGLVADGWKSDNGFRSGYLTKIEDSLRAEFPNTDLKGTPHITSKISAWKKSYGILRAILGRTGIGFNADGDYKIHCTDEQREQIVAADKDAKFMRTKSWPYWETWKCIFGKDRASGLGAETLDKAAKRVRAQMAGGSQVYDNDYHPSLDDIEFDTSPPLEQTPDVNDTASRQSDKEMSSVKTTSVKRKRDMGDAPLMEYLGHLHAETNARLEMISKRIGYEFDCMKAREDVFDKLCTVKGLNLAQRYVLCNILGDKPQRLEVFNGMPQSARLGYLLMLIEEN</sequence>
<feature type="compositionally biased region" description="Basic residues" evidence="1">
    <location>
        <begin position="33"/>
        <end position="42"/>
    </location>
</feature>
<accession>A0A8X8XIB0</accession>
<evidence type="ECO:0008006" key="4">
    <source>
        <dbReference type="Google" id="ProtNLM"/>
    </source>
</evidence>
<reference evidence="2" key="1">
    <citation type="submission" date="2018-01" db="EMBL/GenBank/DDBJ databases">
        <authorList>
            <person name="Mao J.F."/>
        </authorList>
    </citation>
    <scope>NUCLEOTIDE SEQUENCE</scope>
    <source>
        <strain evidence="2">Huo1</strain>
        <tissue evidence="2">Leaf</tissue>
    </source>
</reference>
<name>A0A8X8XIB0_SALSN</name>
<organism evidence="2">
    <name type="scientific">Salvia splendens</name>
    <name type="common">Scarlet sage</name>
    <dbReference type="NCBI Taxonomy" id="180675"/>
    <lineage>
        <taxon>Eukaryota</taxon>
        <taxon>Viridiplantae</taxon>
        <taxon>Streptophyta</taxon>
        <taxon>Embryophyta</taxon>
        <taxon>Tracheophyta</taxon>
        <taxon>Spermatophyta</taxon>
        <taxon>Magnoliopsida</taxon>
        <taxon>eudicotyledons</taxon>
        <taxon>Gunneridae</taxon>
        <taxon>Pentapetalae</taxon>
        <taxon>asterids</taxon>
        <taxon>lamiids</taxon>
        <taxon>Lamiales</taxon>
        <taxon>Lamiaceae</taxon>
        <taxon>Nepetoideae</taxon>
        <taxon>Mentheae</taxon>
        <taxon>Salviinae</taxon>
        <taxon>Salvia</taxon>
        <taxon>Salvia subgen. Calosphace</taxon>
        <taxon>core Calosphace</taxon>
    </lineage>
</organism>
<dbReference type="PANTHER" id="PTHR46250">
    <property type="entry name" value="MYB/SANT-LIKE DNA-BINDING DOMAIN PROTEIN-RELATED"/>
    <property type="match status" value="1"/>
</dbReference>
<dbReference type="EMBL" id="PNBA02000008">
    <property type="protein sequence ID" value="KAG6415020.1"/>
    <property type="molecule type" value="Genomic_DNA"/>
</dbReference>
<reference evidence="2" key="2">
    <citation type="submission" date="2020-08" db="EMBL/GenBank/DDBJ databases">
        <title>Plant Genome Project.</title>
        <authorList>
            <person name="Zhang R.-G."/>
        </authorList>
    </citation>
    <scope>NUCLEOTIDE SEQUENCE</scope>
    <source>
        <strain evidence="2">Huo1</strain>
        <tissue evidence="2">Leaf</tissue>
    </source>
</reference>
<proteinExistence type="predicted"/>